<dbReference type="CDD" id="cd13910">
    <property type="entry name" value="CuRO_3_MCO_like_4"/>
    <property type="match status" value="1"/>
</dbReference>
<evidence type="ECO:0000256" key="5">
    <source>
        <dbReference type="SAM" id="Phobius"/>
    </source>
</evidence>
<dbReference type="InterPro" id="IPR002355">
    <property type="entry name" value="Cu_oxidase_Cu_BS"/>
</dbReference>
<organism evidence="9 10">
    <name type="scientific">Arthrobotrys musiformis</name>
    <dbReference type="NCBI Taxonomy" id="47236"/>
    <lineage>
        <taxon>Eukaryota</taxon>
        <taxon>Fungi</taxon>
        <taxon>Dikarya</taxon>
        <taxon>Ascomycota</taxon>
        <taxon>Pezizomycotina</taxon>
        <taxon>Orbiliomycetes</taxon>
        <taxon>Orbiliales</taxon>
        <taxon>Orbiliaceae</taxon>
        <taxon>Arthrobotrys</taxon>
    </lineage>
</organism>
<dbReference type="Gene3D" id="2.60.40.420">
    <property type="entry name" value="Cupredoxins - blue copper proteins"/>
    <property type="match status" value="3"/>
</dbReference>
<reference evidence="9 10" key="1">
    <citation type="submission" date="2023-08" db="EMBL/GenBank/DDBJ databases">
        <authorList>
            <person name="Palmer J.M."/>
        </authorList>
    </citation>
    <scope>NUCLEOTIDE SEQUENCE [LARGE SCALE GENOMIC DNA]</scope>
    <source>
        <strain evidence="9 10">TWF481</strain>
    </source>
</reference>
<dbReference type="InterPro" id="IPR045087">
    <property type="entry name" value="Cu-oxidase_fam"/>
</dbReference>
<accession>A0AAV9W306</accession>
<dbReference type="SUPFAM" id="SSF49503">
    <property type="entry name" value="Cupredoxins"/>
    <property type="match status" value="3"/>
</dbReference>
<dbReference type="GO" id="GO:0016491">
    <property type="term" value="F:oxidoreductase activity"/>
    <property type="evidence" value="ECO:0007669"/>
    <property type="project" value="UniProtKB-KW"/>
</dbReference>
<comment type="caution">
    <text evidence="9">The sequence shown here is derived from an EMBL/GenBank/DDBJ whole genome shotgun (WGS) entry which is preliminary data.</text>
</comment>
<dbReference type="GO" id="GO:0005507">
    <property type="term" value="F:copper ion binding"/>
    <property type="evidence" value="ECO:0007669"/>
    <property type="project" value="InterPro"/>
</dbReference>
<evidence type="ECO:0000259" key="6">
    <source>
        <dbReference type="Pfam" id="PF00394"/>
    </source>
</evidence>
<dbReference type="InterPro" id="IPR033138">
    <property type="entry name" value="Cu_oxidase_CS"/>
</dbReference>
<keyword evidence="3" id="KW-0560">Oxidoreductase</keyword>
<gene>
    <name evidence="9" type="ORF">TWF481_010512</name>
</gene>
<evidence type="ECO:0000256" key="1">
    <source>
        <dbReference type="ARBA" id="ARBA00010609"/>
    </source>
</evidence>
<dbReference type="InterPro" id="IPR001117">
    <property type="entry name" value="Cu-oxidase_2nd"/>
</dbReference>
<dbReference type="InterPro" id="IPR008972">
    <property type="entry name" value="Cupredoxin"/>
</dbReference>
<keyword evidence="5" id="KW-1133">Transmembrane helix</keyword>
<name>A0AAV9W306_9PEZI</name>
<dbReference type="PROSITE" id="PS00080">
    <property type="entry name" value="MULTICOPPER_OXIDASE2"/>
    <property type="match status" value="1"/>
</dbReference>
<evidence type="ECO:0000256" key="4">
    <source>
        <dbReference type="ARBA" id="ARBA00023008"/>
    </source>
</evidence>
<dbReference type="Proteomes" id="UP001370758">
    <property type="component" value="Unassembled WGS sequence"/>
</dbReference>
<evidence type="ECO:0000259" key="8">
    <source>
        <dbReference type="Pfam" id="PF07732"/>
    </source>
</evidence>
<evidence type="ECO:0000256" key="3">
    <source>
        <dbReference type="ARBA" id="ARBA00023002"/>
    </source>
</evidence>
<dbReference type="InterPro" id="IPR011707">
    <property type="entry name" value="Cu-oxidase-like_N"/>
</dbReference>
<feature type="domain" description="Plastocyanin-like" evidence="6">
    <location>
        <begin position="267"/>
        <end position="430"/>
    </location>
</feature>
<feature type="transmembrane region" description="Helical" evidence="5">
    <location>
        <begin position="46"/>
        <end position="68"/>
    </location>
</feature>
<comment type="similarity">
    <text evidence="1">Belongs to the multicopper oxidase family.</text>
</comment>
<protein>
    <recommendedName>
        <fullName evidence="11">Multicopper oxidase</fullName>
    </recommendedName>
</protein>
<dbReference type="Pfam" id="PF07732">
    <property type="entry name" value="Cu-oxidase_3"/>
    <property type="match status" value="1"/>
</dbReference>
<feature type="domain" description="Plastocyanin-like" evidence="7">
    <location>
        <begin position="516"/>
        <end position="648"/>
    </location>
</feature>
<dbReference type="InterPro" id="IPR011706">
    <property type="entry name" value="Cu-oxidase_C"/>
</dbReference>
<keyword evidence="5" id="KW-0812">Transmembrane</keyword>
<proteinExistence type="inferred from homology"/>
<dbReference type="EMBL" id="JAVHJL010000007">
    <property type="protein sequence ID" value="KAK6500158.1"/>
    <property type="molecule type" value="Genomic_DNA"/>
</dbReference>
<evidence type="ECO:0000313" key="9">
    <source>
        <dbReference type="EMBL" id="KAK6500158.1"/>
    </source>
</evidence>
<keyword evidence="2" id="KW-0479">Metal-binding</keyword>
<evidence type="ECO:0008006" key="11">
    <source>
        <dbReference type="Google" id="ProtNLM"/>
    </source>
</evidence>
<dbReference type="CDD" id="cd13857">
    <property type="entry name" value="CuRO_1_Diphenol_Ox"/>
    <property type="match status" value="1"/>
</dbReference>
<dbReference type="PANTHER" id="PTHR11709:SF414">
    <property type="entry name" value="ADR239WP"/>
    <property type="match status" value="1"/>
</dbReference>
<evidence type="ECO:0000259" key="7">
    <source>
        <dbReference type="Pfam" id="PF07731"/>
    </source>
</evidence>
<keyword evidence="5" id="KW-0472">Membrane</keyword>
<dbReference type="Pfam" id="PF07731">
    <property type="entry name" value="Cu-oxidase_2"/>
    <property type="match status" value="1"/>
</dbReference>
<dbReference type="PROSITE" id="PS00079">
    <property type="entry name" value="MULTICOPPER_OXIDASE1"/>
    <property type="match status" value="2"/>
</dbReference>
<evidence type="ECO:0000313" key="10">
    <source>
        <dbReference type="Proteomes" id="UP001370758"/>
    </source>
</evidence>
<dbReference type="Pfam" id="PF00394">
    <property type="entry name" value="Cu-oxidase"/>
    <property type="match status" value="1"/>
</dbReference>
<evidence type="ECO:0000256" key="2">
    <source>
        <dbReference type="ARBA" id="ARBA00022723"/>
    </source>
</evidence>
<dbReference type="AlphaFoldDB" id="A0AAV9W306"/>
<feature type="domain" description="Plastocyanin-like" evidence="8">
    <location>
        <begin position="141"/>
        <end position="256"/>
    </location>
</feature>
<dbReference type="PANTHER" id="PTHR11709">
    <property type="entry name" value="MULTI-COPPER OXIDASE"/>
    <property type="match status" value="1"/>
</dbReference>
<keyword evidence="4" id="KW-0186">Copper</keyword>
<keyword evidence="10" id="KW-1185">Reference proteome</keyword>
<sequence length="693" mass="78033">MVMRQMLKDPNNPQHSDVETFEIDDGKVSVEFEGIESREKMLKRKALFRSIALLLSASILTITLGALLTKLDGATRYAPKFQFFDRIPHHGNWSRPEPAPTSTGAPKIRAFMRDPSEYVLSPPDWTRIRIRPQVKEYNWTISDVTANPDGVLRPMILINGQFPGPLIECNEGDTIKVTIHNKAVNATAFHWHGLFHKGSNWMDGTTGVTQCPIPPGESFTYEIKTAGQYGTYWYHSHFSTQYIDGLFGPLVIHSPKEPGRDRYKTDQVVMLHDYYHDLSRNKLYEYLAPDAENAEPIPDGALINGRNRRDCAKVGKQYTCESAGSGLAEINLVKGASHRLRFINVGAFAEFEMGIDGHIMEVVEADGIALVSSPYHKLNINVAQRYSAIVHANSTDASEFWLRARMINHCFSDPEAVEEPEVRAIIQYTEKKLKKGSPVSTSAVSTKQVLPTTTPWDLGTAVVCQDLDGKLEPANAQVAPEPDQMFYLRSNFQIGNYSLSRGFFNSSSWRRNLTHPALNRVTLPGKQAGDIDSNETMKNIFNVDKGMVLKVDGVKVVDLLIDNYDDGNHPMHLHGHKFWVMAQGNGYFNLSDYATLPREGRLLRDTVTIEAYGYVLIRFVTDNPGMWAFHCHNVWHAEAGLLMSFFTRSDIVKNWTLPSDLVGFCSHPNATNGFFDDIKEVVPPEWRHENGED</sequence>